<feature type="compositionally biased region" description="Basic and acidic residues" evidence="1">
    <location>
        <begin position="531"/>
        <end position="541"/>
    </location>
</feature>
<comment type="caution">
    <text evidence="2">The sequence shown here is derived from an EMBL/GenBank/DDBJ whole genome shotgun (WGS) entry which is preliminary data.</text>
</comment>
<feature type="region of interest" description="Disordered" evidence="1">
    <location>
        <begin position="531"/>
        <end position="557"/>
    </location>
</feature>
<evidence type="ECO:0000313" key="2">
    <source>
        <dbReference type="EMBL" id="MPC57243.1"/>
    </source>
</evidence>
<feature type="compositionally biased region" description="Basic and acidic residues" evidence="1">
    <location>
        <begin position="406"/>
        <end position="415"/>
    </location>
</feature>
<dbReference type="Proteomes" id="UP000324222">
    <property type="component" value="Unassembled WGS sequence"/>
</dbReference>
<dbReference type="PANTHER" id="PTHR47331">
    <property type="entry name" value="PHD-TYPE DOMAIN-CONTAINING PROTEIN"/>
    <property type="match status" value="1"/>
</dbReference>
<feature type="compositionally biased region" description="Basic and acidic residues" evidence="1">
    <location>
        <begin position="47"/>
        <end position="74"/>
    </location>
</feature>
<gene>
    <name evidence="2" type="ORF">E2C01_051221</name>
</gene>
<feature type="region of interest" description="Disordered" evidence="1">
    <location>
        <begin position="403"/>
        <end position="428"/>
    </location>
</feature>
<feature type="region of interest" description="Disordered" evidence="1">
    <location>
        <begin position="1"/>
        <end position="85"/>
    </location>
</feature>
<evidence type="ECO:0008006" key="4">
    <source>
        <dbReference type="Google" id="ProtNLM"/>
    </source>
</evidence>
<organism evidence="2 3">
    <name type="scientific">Portunus trituberculatus</name>
    <name type="common">Swimming crab</name>
    <name type="synonym">Neptunus trituberculatus</name>
    <dbReference type="NCBI Taxonomy" id="210409"/>
    <lineage>
        <taxon>Eukaryota</taxon>
        <taxon>Metazoa</taxon>
        <taxon>Ecdysozoa</taxon>
        <taxon>Arthropoda</taxon>
        <taxon>Crustacea</taxon>
        <taxon>Multicrustacea</taxon>
        <taxon>Malacostraca</taxon>
        <taxon>Eumalacostraca</taxon>
        <taxon>Eucarida</taxon>
        <taxon>Decapoda</taxon>
        <taxon>Pleocyemata</taxon>
        <taxon>Brachyura</taxon>
        <taxon>Eubrachyura</taxon>
        <taxon>Portunoidea</taxon>
        <taxon>Portunidae</taxon>
        <taxon>Portuninae</taxon>
        <taxon>Portunus</taxon>
    </lineage>
</organism>
<dbReference type="EMBL" id="VSRR010014622">
    <property type="protein sequence ID" value="MPC57243.1"/>
    <property type="molecule type" value="Genomic_DNA"/>
</dbReference>
<keyword evidence="3" id="KW-1185">Reference proteome</keyword>
<evidence type="ECO:0000256" key="1">
    <source>
        <dbReference type="SAM" id="MobiDB-lite"/>
    </source>
</evidence>
<dbReference type="OrthoDB" id="6379110at2759"/>
<protein>
    <recommendedName>
        <fullName evidence="4">CCHC-type domain-containing protein</fullName>
    </recommendedName>
</protein>
<reference evidence="2 3" key="1">
    <citation type="submission" date="2019-05" db="EMBL/GenBank/DDBJ databases">
        <title>Another draft genome of Portunus trituberculatus and its Hox gene families provides insights of decapod evolution.</title>
        <authorList>
            <person name="Jeong J.-H."/>
            <person name="Song I."/>
            <person name="Kim S."/>
            <person name="Choi T."/>
            <person name="Kim D."/>
            <person name="Ryu S."/>
            <person name="Kim W."/>
        </authorList>
    </citation>
    <scope>NUCLEOTIDE SEQUENCE [LARGE SCALE GENOMIC DNA]</scope>
    <source>
        <tissue evidence="2">Muscle</tissue>
    </source>
</reference>
<dbReference type="AlphaFoldDB" id="A0A5B7GIH3"/>
<sequence length="557" mass="63526">MASSEEDSNNCNAKGKRYRIIVNETSSSTSSDEDSNSWSAKGKRRGKIENETSSRTSSDRDSNNWSDRRMDHGLSPRSLTNRYDDETHGARKFVISGRGGPKRCREADGKISGFSSEEDIQVGCAKKRRCAFQGLPVRNAVMARRNTVRPTRGALDLRVDRGNTEIDEKGTGCSSKRNTRIRSAEKGQQETRDKYKDGSSEALIEMLRMMQAKLPKLRAGSIGNYWAFKRQFEELFLNSSASAMHKLNQLYSSCDWEVQQLIVHCMVLPASQGLKMALEILDERFGDKNMYLNQSREMIINGPAIRETDYKALSQLCARLTSYISSAENFGKLTEIDNTSTIRDILLRLDSAMRTRWNAHWTGKRANRTQRIKDVLQFVKKETKRVEIDIVLRGKSGTEFQRLHRREPDSYRDVRGGPSKSPSTFSMRRDTKRLAKPQGSEMYLTNQTRPYVKYGRENAGSDKCRLCGESHTLPLCTTFRSLPVHHRKKVVRAQGRCFMCLQGNHLVKDCRVRPCDIKDCKGRHSSWLHEDEKSQKLHESLEQNGAAGKARDIENKE</sequence>
<name>A0A5B7GIH3_PORTR</name>
<evidence type="ECO:0000313" key="3">
    <source>
        <dbReference type="Proteomes" id="UP000324222"/>
    </source>
</evidence>
<proteinExistence type="predicted"/>
<accession>A0A5B7GIH3</accession>
<feature type="compositionally biased region" description="Basic and acidic residues" evidence="1">
    <location>
        <begin position="182"/>
        <end position="196"/>
    </location>
</feature>
<feature type="region of interest" description="Disordered" evidence="1">
    <location>
        <begin position="167"/>
        <end position="196"/>
    </location>
</feature>